<dbReference type="InterPro" id="IPR039307">
    <property type="entry name" value="LORELEI-like"/>
</dbReference>
<dbReference type="AlphaFoldDB" id="J3LZA9"/>
<sequence length="143" mass="14906">MGSSAGAVLFYCVSLSVVAAAAVVSSTAAGHRSISETALASSAATATTTSRKLMGADSAAPTCPVRFDQMKGYEALGAKCRNKATVKECCAAFKALACPYNKLLNDADNGCADEMFYFIQTKGKLKPGTIFENCLERPQGLKC</sequence>
<name>J3LZA9_ORYBR</name>
<dbReference type="HOGENOM" id="CLU_113089_0_0_1"/>
<dbReference type="PANTHER" id="PTHR31533:SF37">
    <property type="entry name" value="OS04G0500300 PROTEIN"/>
    <property type="match status" value="1"/>
</dbReference>
<dbReference type="Proteomes" id="UP000006038">
    <property type="component" value="Chromosome 4"/>
</dbReference>
<keyword evidence="4" id="KW-1185">Reference proteome</keyword>
<keyword evidence="1" id="KW-0732">Signal</keyword>
<evidence type="ECO:0000313" key="3">
    <source>
        <dbReference type="EnsemblPlants" id="OB04G24840.1"/>
    </source>
</evidence>
<dbReference type="Pfam" id="PF26578">
    <property type="entry name" value="LLG1"/>
    <property type="match status" value="1"/>
</dbReference>
<organism evidence="3">
    <name type="scientific">Oryza brachyantha</name>
    <name type="common">malo sina</name>
    <dbReference type="NCBI Taxonomy" id="4533"/>
    <lineage>
        <taxon>Eukaryota</taxon>
        <taxon>Viridiplantae</taxon>
        <taxon>Streptophyta</taxon>
        <taxon>Embryophyta</taxon>
        <taxon>Tracheophyta</taxon>
        <taxon>Spermatophyta</taxon>
        <taxon>Magnoliopsida</taxon>
        <taxon>Liliopsida</taxon>
        <taxon>Poales</taxon>
        <taxon>Poaceae</taxon>
        <taxon>BOP clade</taxon>
        <taxon>Oryzoideae</taxon>
        <taxon>Oryzeae</taxon>
        <taxon>Oryzinae</taxon>
        <taxon>Oryza</taxon>
    </lineage>
</organism>
<evidence type="ECO:0000256" key="1">
    <source>
        <dbReference type="SAM" id="SignalP"/>
    </source>
</evidence>
<feature type="chain" id="PRO_5003774407" description="GPI-anchored protein LLG1-like domain-containing protein" evidence="1">
    <location>
        <begin position="22"/>
        <end position="143"/>
    </location>
</feature>
<reference evidence="3" key="1">
    <citation type="journal article" date="2013" name="Nat. Commun.">
        <title>Whole-genome sequencing of Oryza brachyantha reveals mechanisms underlying Oryza genome evolution.</title>
        <authorList>
            <person name="Chen J."/>
            <person name="Huang Q."/>
            <person name="Gao D."/>
            <person name="Wang J."/>
            <person name="Lang Y."/>
            <person name="Liu T."/>
            <person name="Li B."/>
            <person name="Bai Z."/>
            <person name="Luis Goicoechea J."/>
            <person name="Liang C."/>
            <person name="Chen C."/>
            <person name="Zhang W."/>
            <person name="Sun S."/>
            <person name="Liao Y."/>
            <person name="Zhang X."/>
            <person name="Yang L."/>
            <person name="Song C."/>
            <person name="Wang M."/>
            <person name="Shi J."/>
            <person name="Liu G."/>
            <person name="Liu J."/>
            <person name="Zhou H."/>
            <person name="Zhou W."/>
            <person name="Yu Q."/>
            <person name="An N."/>
            <person name="Chen Y."/>
            <person name="Cai Q."/>
            <person name="Wang B."/>
            <person name="Liu B."/>
            <person name="Min J."/>
            <person name="Huang Y."/>
            <person name="Wu H."/>
            <person name="Li Z."/>
            <person name="Zhang Y."/>
            <person name="Yin Y."/>
            <person name="Song W."/>
            <person name="Jiang J."/>
            <person name="Jackson S.A."/>
            <person name="Wing R.A."/>
            <person name="Wang J."/>
            <person name="Chen M."/>
        </authorList>
    </citation>
    <scope>NUCLEOTIDE SEQUENCE [LARGE SCALE GENOMIC DNA]</scope>
    <source>
        <strain evidence="3">cv. IRGC 101232</strain>
    </source>
</reference>
<evidence type="ECO:0000313" key="4">
    <source>
        <dbReference type="Proteomes" id="UP000006038"/>
    </source>
</evidence>
<feature type="domain" description="GPI-anchored protein LLG1-like" evidence="2">
    <location>
        <begin position="66"/>
        <end position="142"/>
    </location>
</feature>
<dbReference type="OMA" id="SPERCCG"/>
<evidence type="ECO:0000259" key="2">
    <source>
        <dbReference type="Pfam" id="PF26578"/>
    </source>
</evidence>
<dbReference type="InterPro" id="IPR058888">
    <property type="entry name" value="LLG1-like"/>
</dbReference>
<dbReference type="eggNOG" id="ENOG502R3RN">
    <property type="taxonomic scope" value="Eukaryota"/>
</dbReference>
<accession>J3LZA9</accession>
<reference evidence="3" key="2">
    <citation type="submission" date="2013-04" db="UniProtKB">
        <authorList>
            <consortium name="EnsemblPlants"/>
        </authorList>
    </citation>
    <scope>IDENTIFICATION</scope>
</reference>
<dbReference type="Gramene" id="OB04G24840.1">
    <property type="protein sequence ID" value="OB04G24840.1"/>
    <property type="gene ID" value="OB04G24840"/>
</dbReference>
<dbReference type="STRING" id="4533.J3LZA9"/>
<protein>
    <recommendedName>
        <fullName evidence="2">GPI-anchored protein LLG1-like domain-containing protein</fullName>
    </recommendedName>
</protein>
<dbReference type="EnsemblPlants" id="OB04G24840.1">
    <property type="protein sequence ID" value="OB04G24840.1"/>
    <property type="gene ID" value="OB04G24840"/>
</dbReference>
<feature type="signal peptide" evidence="1">
    <location>
        <begin position="1"/>
        <end position="21"/>
    </location>
</feature>
<dbReference type="PANTHER" id="PTHR31533">
    <property type="entry name" value="GPI-ANCHORED PROTEIN LLG1-RELATED-RELATED"/>
    <property type="match status" value="1"/>
</dbReference>
<proteinExistence type="predicted"/>